<evidence type="ECO:0000256" key="2">
    <source>
        <dbReference type="SAM" id="Phobius"/>
    </source>
</evidence>
<dbReference type="EMBL" id="JBHSFH010000005">
    <property type="protein sequence ID" value="MFC4494555.1"/>
    <property type="molecule type" value="Genomic_DNA"/>
</dbReference>
<sequence length="314" mass="32626">MTAENDGAGQTPEADDPFGYLYRQQGGDGSTVQQPATPRRSYNQVRTVGERQYGGPRTQQTAGYGQQPNAHYAAPETMTGGRAVTQQHPAQGDDGYGHRGGRGARGGSRNGLLVGAIAVVAAVVVGIGAAIYFNSGGSDKADTGGPASVGGDAQGGGKDKADSKKLRKGQLVGKKQDAASLALGGGAAAAGDIPNAQSKNGNYVAAMNNPGASATWTVNDVPKSGAYTLFVRYGVPGEDADSTLTVNGQPRQQPLNMANFGDAKKGEWDKGWTVTFAWVDLKEGQNSFKISCEQGNKCNFNLDQLWLKAGKVER</sequence>
<feature type="transmembrane region" description="Helical" evidence="2">
    <location>
        <begin position="112"/>
        <end position="133"/>
    </location>
</feature>
<dbReference type="InterPro" id="IPR008979">
    <property type="entry name" value="Galactose-bd-like_sf"/>
</dbReference>
<protein>
    <recommendedName>
        <fullName evidence="3">CBM6 domain-containing protein</fullName>
    </recommendedName>
</protein>
<evidence type="ECO:0000256" key="1">
    <source>
        <dbReference type="SAM" id="MobiDB-lite"/>
    </source>
</evidence>
<dbReference type="Proteomes" id="UP001595997">
    <property type="component" value="Unassembled WGS sequence"/>
</dbReference>
<proteinExistence type="predicted"/>
<dbReference type="PROSITE" id="PS51175">
    <property type="entry name" value="CBM6"/>
    <property type="match status" value="1"/>
</dbReference>
<dbReference type="Gene3D" id="2.60.120.260">
    <property type="entry name" value="Galactose-binding domain-like"/>
    <property type="match status" value="1"/>
</dbReference>
<keyword evidence="5" id="KW-1185">Reference proteome</keyword>
<dbReference type="SUPFAM" id="SSF49785">
    <property type="entry name" value="Galactose-binding domain-like"/>
    <property type="match status" value="1"/>
</dbReference>
<reference evidence="5" key="1">
    <citation type="journal article" date="2019" name="Int. J. Syst. Evol. Microbiol.">
        <title>The Global Catalogue of Microorganisms (GCM) 10K type strain sequencing project: providing services to taxonomists for standard genome sequencing and annotation.</title>
        <authorList>
            <consortium name="The Broad Institute Genomics Platform"/>
            <consortium name="The Broad Institute Genome Sequencing Center for Infectious Disease"/>
            <person name="Wu L."/>
            <person name="Ma J."/>
        </authorList>
    </citation>
    <scope>NUCLEOTIDE SEQUENCE [LARGE SCALE GENOMIC DNA]</scope>
    <source>
        <strain evidence="5">CGMCC 4.7357</strain>
    </source>
</reference>
<evidence type="ECO:0000313" key="5">
    <source>
        <dbReference type="Proteomes" id="UP001595997"/>
    </source>
</evidence>
<feature type="compositionally biased region" description="Polar residues" evidence="1">
    <location>
        <begin position="30"/>
        <end position="46"/>
    </location>
</feature>
<feature type="region of interest" description="Disordered" evidence="1">
    <location>
        <begin position="85"/>
        <end position="105"/>
    </location>
</feature>
<dbReference type="InterPro" id="IPR005084">
    <property type="entry name" value="CBM6"/>
</dbReference>
<evidence type="ECO:0000313" key="4">
    <source>
        <dbReference type="EMBL" id="MFC4494555.1"/>
    </source>
</evidence>
<feature type="region of interest" description="Disordered" evidence="1">
    <location>
        <begin position="1"/>
        <end position="71"/>
    </location>
</feature>
<keyword evidence="2" id="KW-1133">Transmembrane helix</keyword>
<gene>
    <name evidence="4" type="ORF">ACFPA8_10470</name>
</gene>
<evidence type="ECO:0000259" key="3">
    <source>
        <dbReference type="PROSITE" id="PS51175"/>
    </source>
</evidence>
<accession>A0ABV9A744</accession>
<feature type="region of interest" description="Disordered" evidence="1">
    <location>
        <begin position="138"/>
        <end position="171"/>
    </location>
</feature>
<organism evidence="4 5">
    <name type="scientific">Streptomyces ovatisporus</name>
    <dbReference type="NCBI Taxonomy" id="1128682"/>
    <lineage>
        <taxon>Bacteria</taxon>
        <taxon>Bacillati</taxon>
        <taxon>Actinomycetota</taxon>
        <taxon>Actinomycetes</taxon>
        <taxon>Kitasatosporales</taxon>
        <taxon>Streptomycetaceae</taxon>
        <taxon>Streptomyces</taxon>
    </lineage>
</organism>
<name>A0ABV9A744_9ACTN</name>
<feature type="domain" description="CBM6" evidence="3">
    <location>
        <begin position="173"/>
        <end position="308"/>
    </location>
</feature>
<keyword evidence="2" id="KW-0472">Membrane</keyword>
<feature type="compositionally biased region" description="Polar residues" evidence="1">
    <location>
        <begin position="57"/>
        <end position="69"/>
    </location>
</feature>
<keyword evidence="2" id="KW-0812">Transmembrane</keyword>
<comment type="caution">
    <text evidence="4">The sequence shown here is derived from an EMBL/GenBank/DDBJ whole genome shotgun (WGS) entry which is preliminary data.</text>
</comment>
<dbReference type="RefSeq" id="WP_386445770.1">
    <property type="nucleotide sequence ID" value="NZ_JBHSFH010000005.1"/>
</dbReference>